<dbReference type="InterPro" id="IPR003370">
    <property type="entry name" value="Chromate_transpt"/>
</dbReference>
<evidence type="ECO:0000256" key="5">
    <source>
        <dbReference type="ARBA" id="ARBA00022989"/>
    </source>
</evidence>
<dbReference type="PIRSF" id="PIRSF004810">
    <property type="entry name" value="ChrA"/>
    <property type="match status" value="1"/>
</dbReference>
<dbReference type="PANTHER" id="PTHR33567">
    <property type="entry name" value="CHROMATE ION TRANSPORTER (EUROFUNG)"/>
    <property type="match status" value="1"/>
</dbReference>
<feature type="transmembrane region" description="Helical" evidence="7">
    <location>
        <begin position="82"/>
        <end position="103"/>
    </location>
</feature>
<evidence type="ECO:0000256" key="1">
    <source>
        <dbReference type="ARBA" id="ARBA00004651"/>
    </source>
</evidence>
<feature type="transmembrane region" description="Helical" evidence="7">
    <location>
        <begin position="388"/>
        <end position="406"/>
    </location>
</feature>
<protein>
    <submittedName>
        <fullName evidence="8">Chromate efflux transporter</fullName>
    </submittedName>
</protein>
<feature type="transmembrane region" description="Helical" evidence="7">
    <location>
        <begin position="273"/>
        <end position="296"/>
    </location>
</feature>
<evidence type="ECO:0000256" key="3">
    <source>
        <dbReference type="ARBA" id="ARBA00022475"/>
    </source>
</evidence>
<keyword evidence="5 7" id="KW-1133">Transmembrane helix</keyword>
<feature type="transmembrane region" description="Helical" evidence="7">
    <location>
        <begin position="109"/>
        <end position="133"/>
    </location>
</feature>
<sequence length="407" mass="45076">MNKYPIIFLIFWVFLRLGLTSFGGPLAHIGYFHQEFVVRRKWLSENEFNELVALCQFLPGPASSQVGLAIGFAKGGYIGAMLAWIAFTLPSVVMLILFAVGMMKSSGMFFYYIVPGLKIVAVVIVAHALLGMFKSHCTDKNKVSLMVLSCVCALIFPYGQWLVIIICAGLGFFYYKIPEARFVTHLSQSNYHQSNHIAELTLSHGVFWLVLFLLLLFFACISAFISPGELVKSLSIFYRTGASVFGGGHVVLPFLEAQLVNTRLIENSIFISGYGAAQAVPGPLFTFAAFLGFFLQTSLSPYWVALLSLLAIFLPGILLVFSALPFWYRLRQKNKLQGALALVNVGVVGLLLATFYDALWGSAIIGYQDFIVAILLFLFICQYKFPSWVIVILGVLAQNLVLLISFA</sequence>
<organism evidence="8 9">
    <name type="scientific">Thorsellia kenyensis</name>
    <dbReference type="NCBI Taxonomy" id="1549888"/>
    <lineage>
        <taxon>Bacteria</taxon>
        <taxon>Pseudomonadati</taxon>
        <taxon>Pseudomonadota</taxon>
        <taxon>Gammaproteobacteria</taxon>
        <taxon>Enterobacterales</taxon>
        <taxon>Thorselliaceae</taxon>
        <taxon>Thorsellia</taxon>
    </lineage>
</organism>
<feature type="transmembrane region" description="Helical" evidence="7">
    <location>
        <begin position="6"/>
        <end position="32"/>
    </location>
</feature>
<dbReference type="EMBL" id="JBHLXE010000108">
    <property type="protein sequence ID" value="MFC0180771.1"/>
    <property type="molecule type" value="Genomic_DNA"/>
</dbReference>
<dbReference type="Proteomes" id="UP001589758">
    <property type="component" value="Unassembled WGS sequence"/>
</dbReference>
<evidence type="ECO:0000256" key="4">
    <source>
        <dbReference type="ARBA" id="ARBA00022692"/>
    </source>
</evidence>
<comment type="similarity">
    <text evidence="2">Belongs to the chromate ion transporter (CHR) (TC 2.A.51) family.</text>
</comment>
<feature type="transmembrane region" description="Helical" evidence="7">
    <location>
        <begin position="362"/>
        <end position="381"/>
    </location>
</feature>
<feature type="transmembrane region" description="Helical" evidence="7">
    <location>
        <begin position="145"/>
        <end position="175"/>
    </location>
</feature>
<accession>A0ABV6CCR0</accession>
<proteinExistence type="inferred from homology"/>
<keyword evidence="6 7" id="KW-0472">Membrane</keyword>
<evidence type="ECO:0000313" key="9">
    <source>
        <dbReference type="Proteomes" id="UP001589758"/>
    </source>
</evidence>
<gene>
    <name evidence="8" type="primary">chrA</name>
    <name evidence="8" type="ORF">ACFFIT_11880</name>
</gene>
<feature type="transmembrane region" description="Helical" evidence="7">
    <location>
        <begin position="339"/>
        <end position="356"/>
    </location>
</feature>
<dbReference type="NCBIfam" id="TIGR00937">
    <property type="entry name" value="2A51"/>
    <property type="match status" value="1"/>
</dbReference>
<comment type="subcellular location">
    <subcellularLocation>
        <location evidence="1">Cell membrane</location>
        <topology evidence="1">Multi-pass membrane protein</topology>
    </subcellularLocation>
</comment>
<keyword evidence="3" id="KW-1003">Cell membrane</keyword>
<comment type="caution">
    <text evidence="8">The sequence shown here is derived from an EMBL/GenBank/DDBJ whole genome shotgun (WGS) entry which is preliminary data.</text>
</comment>
<evidence type="ECO:0000256" key="6">
    <source>
        <dbReference type="ARBA" id="ARBA00023136"/>
    </source>
</evidence>
<keyword evidence="4 7" id="KW-0812">Transmembrane</keyword>
<name>A0ABV6CCR0_9GAMM</name>
<evidence type="ECO:0000313" key="8">
    <source>
        <dbReference type="EMBL" id="MFC0180771.1"/>
    </source>
</evidence>
<dbReference type="Pfam" id="PF02417">
    <property type="entry name" value="Chromate_transp"/>
    <property type="match status" value="2"/>
</dbReference>
<dbReference type="PANTHER" id="PTHR33567:SF3">
    <property type="entry name" value="CHROMATE ION TRANSPORTER (EUROFUNG)"/>
    <property type="match status" value="1"/>
</dbReference>
<dbReference type="RefSeq" id="WP_385877912.1">
    <property type="nucleotide sequence ID" value="NZ_JBHLXE010000108.1"/>
</dbReference>
<evidence type="ECO:0000256" key="2">
    <source>
        <dbReference type="ARBA" id="ARBA00005262"/>
    </source>
</evidence>
<reference evidence="8 9" key="1">
    <citation type="submission" date="2024-09" db="EMBL/GenBank/DDBJ databases">
        <authorList>
            <person name="Sun Q."/>
            <person name="Mori K."/>
        </authorList>
    </citation>
    <scope>NUCLEOTIDE SEQUENCE [LARGE SCALE GENOMIC DNA]</scope>
    <source>
        <strain evidence="8 9">CCM 8545</strain>
    </source>
</reference>
<feature type="transmembrane region" description="Helical" evidence="7">
    <location>
        <begin position="206"/>
        <end position="225"/>
    </location>
</feature>
<dbReference type="InterPro" id="IPR014047">
    <property type="entry name" value="Chr_Tranpt_l_chain"/>
</dbReference>
<evidence type="ECO:0000256" key="7">
    <source>
        <dbReference type="SAM" id="Phobius"/>
    </source>
</evidence>
<feature type="transmembrane region" description="Helical" evidence="7">
    <location>
        <begin position="302"/>
        <end position="327"/>
    </location>
</feature>
<keyword evidence="9" id="KW-1185">Reference proteome</keyword>